<dbReference type="Gramene" id="TraesROB_scaffold_079557_01G000100.1">
    <property type="protein sequence ID" value="TraesROB_scaffold_079557_01G000100.1"/>
    <property type="gene ID" value="TraesROB_scaffold_079557_01G000100"/>
</dbReference>
<dbReference type="Gramene" id="TraesWEE_scaffold_122119_01G000300.1">
    <property type="protein sequence ID" value="TraesWEE_scaffold_122119_01G000300.1"/>
    <property type="gene ID" value="TraesWEE_scaffold_122119_01G000300"/>
</dbReference>
<dbReference type="Gramene" id="TraesCS1A02G189200.1">
    <property type="protein sequence ID" value="TraesCS1A02G189200.1"/>
    <property type="gene ID" value="TraesCS1A02G189200"/>
</dbReference>
<evidence type="ECO:0000259" key="2">
    <source>
        <dbReference type="Pfam" id="PF00561"/>
    </source>
</evidence>
<dbReference type="SUPFAM" id="SSF53474">
    <property type="entry name" value="alpha/beta-Hydrolases"/>
    <property type="match status" value="1"/>
</dbReference>
<accession>A0A3B5XZA2</accession>
<dbReference type="EnsemblPlants" id="TraesCS1A02G189200.1">
    <property type="protein sequence ID" value="TraesCS1A02G189200.1"/>
    <property type="gene ID" value="TraesCS1A02G189200"/>
</dbReference>
<dbReference type="InterPro" id="IPR000073">
    <property type="entry name" value="AB_hydrolase_1"/>
</dbReference>
<dbReference type="Proteomes" id="UP000019116">
    <property type="component" value="Chromosome 1A"/>
</dbReference>
<gene>
    <name evidence="3" type="primary">LOC123049684</name>
</gene>
<dbReference type="OMA" id="VCLAYMR"/>
<dbReference type="PANTHER" id="PTHR45763">
    <property type="entry name" value="HYDROLASE, ALPHA/BETA FOLD FAMILY PROTEIN, EXPRESSED-RELATED"/>
    <property type="match status" value="1"/>
</dbReference>
<sequence length="440" mass="47576">MYTKYIGRSCPGLHYALHFLSAKCHRYSAATSLAQYPPNTLSCPPPAPTTPHIPHIHFDKDPRAPAPPASPPMAAAAASTGNGSPPVGLLVLMVLALAAGWFANAVRPPPPTPCGAPGGPPVTAPRVRMRDGRFLAYAESGVSRDGARFKVVYSHGFSGSRMDSPRASQALLEELGVYMVAFDRAGYGESDPDPRRSLESAALDIQDLADALDLGDKFHLICSSLGCHAGWASVKYIPHRLAGVAMMAPVINYRWSGLPRGLARQLYRRQPLGDQWSLRVAYYAPWLLHWWMSQPWLPTSTVVSGSGSFPNALDEKNRLMALSTGMFQKRAQAATQQGVQESFYRDMAVMFGRWPEFEPTDLGEAPPFPVHLFQGDEDGVVPVQLQRHICRRLGWVGYHELAGVGHFLSAVPGLGDRIIGTLLPGPAGNSSTAVGSVCAY</sequence>
<dbReference type="InterPro" id="IPR029058">
    <property type="entry name" value="AB_hydrolase_fold"/>
</dbReference>
<dbReference type="Gene3D" id="3.40.50.1820">
    <property type="entry name" value="alpha/beta hydrolase"/>
    <property type="match status" value="1"/>
</dbReference>
<reference evidence="3" key="2">
    <citation type="submission" date="2018-10" db="UniProtKB">
        <authorList>
            <consortium name="EnsemblPlants"/>
        </authorList>
    </citation>
    <scope>IDENTIFICATION</scope>
</reference>
<dbReference type="Gramene" id="TraesCS1A03G0507600.1">
    <property type="protein sequence ID" value="TraesCS1A03G0507600.1.CDS"/>
    <property type="gene ID" value="TraesCS1A03G0507600"/>
</dbReference>
<dbReference type="PANTHER" id="PTHR45763:SF7">
    <property type="entry name" value="ALPHA_BETA FOLD FAMILY PROTEIN, PUTATIVE, EXPRESSED-RELATED"/>
    <property type="match status" value="1"/>
</dbReference>
<reference evidence="3" key="1">
    <citation type="submission" date="2018-08" db="EMBL/GenBank/DDBJ databases">
        <authorList>
            <person name="Rossello M."/>
        </authorList>
    </citation>
    <scope>NUCLEOTIDE SEQUENCE [LARGE SCALE GENOMIC DNA]</scope>
    <source>
        <strain evidence="3">cv. Chinese Spring</strain>
    </source>
</reference>
<organism evidence="3">
    <name type="scientific">Triticum aestivum</name>
    <name type="common">Wheat</name>
    <dbReference type="NCBI Taxonomy" id="4565"/>
    <lineage>
        <taxon>Eukaryota</taxon>
        <taxon>Viridiplantae</taxon>
        <taxon>Streptophyta</taxon>
        <taxon>Embryophyta</taxon>
        <taxon>Tracheophyta</taxon>
        <taxon>Spermatophyta</taxon>
        <taxon>Magnoliopsida</taxon>
        <taxon>Liliopsida</taxon>
        <taxon>Poales</taxon>
        <taxon>Poaceae</taxon>
        <taxon>BOP clade</taxon>
        <taxon>Pooideae</taxon>
        <taxon>Triticodae</taxon>
        <taxon>Triticeae</taxon>
        <taxon>Triticinae</taxon>
        <taxon>Triticum</taxon>
    </lineage>
</organism>
<evidence type="ECO:0000256" key="1">
    <source>
        <dbReference type="SAM" id="MobiDB-lite"/>
    </source>
</evidence>
<evidence type="ECO:0000313" key="4">
    <source>
        <dbReference type="Proteomes" id="UP000019116"/>
    </source>
</evidence>
<dbReference type="STRING" id="4565.A0A3B5XZA2"/>
<evidence type="ECO:0000313" key="3">
    <source>
        <dbReference type="EnsemblPlants" id="TraesCS1A02G189200.1"/>
    </source>
</evidence>
<dbReference type="AlphaFoldDB" id="A0A3B5XZA2"/>
<dbReference type="Gramene" id="TraesCAD_scaffold_093390_01G000100.1">
    <property type="protein sequence ID" value="TraesCAD_scaffold_093390_01G000100.1"/>
    <property type="gene ID" value="TraesCAD_scaffold_093390_01G000100"/>
</dbReference>
<protein>
    <recommendedName>
        <fullName evidence="2">AB hydrolase-1 domain-containing protein</fullName>
    </recommendedName>
</protein>
<feature type="domain" description="AB hydrolase-1" evidence="2">
    <location>
        <begin position="151"/>
        <end position="408"/>
    </location>
</feature>
<dbReference type="PaxDb" id="4565-Traes_1AL_316A51A97.1"/>
<feature type="region of interest" description="Disordered" evidence="1">
    <location>
        <begin position="44"/>
        <end position="79"/>
    </location>
</feature>
<keyword evidence="4" id="KW-1185">Reference proteome</keyword>
<name>A0A3B5XZA2_WHEAT</name>
<dbReference type="Pfam" id="PF00561">
    <property type="entry name" value="Abhydrolase_1"/>
    <property type="match status" value="1"/>
</dbReference>
<dbReference type="Gramene" id="TraesCLE_scaffold_124914_01G000100.1">
    <property type="protein sequence ID" value="TraesCLE_scaffold_124914_01G000100.1"/>
    <property type="gene ID" value="TraesCLE_scaffold_124914_01G000100"/>
</dbReference>
<proteinExistence type="predicted"/>